<dbReference type="Proteomes" id="UP000824540">
    <property type="component" value="Unassembled WGS sequence"/>
</dbReference>
<dbReference type="InterPro" id="IPR000920">
    <property type="entry name" value="Myelin_P0-rel"/>
</dbReference>
<dbReference type="InterPro" id="IPR013106">
    <property type="entry name" value="Ig_V-set"/>
</dbReference>
<evidence type="ECO:0000256" key="6">
    <source>
        <dbReference type="ARBA" id="ARBA00023157"/>
    </source>
</evidence>
<dbReference type="InterPro" id="IPR003599">
    <property type="entry name" value="Ig_sub"/>
</dbReference>
<evidence type="ECO:0000259" key="12">
    <source>
        <dbReference type="PROSITE" id="PS50835"/>
    </source>
</evidence>
<gene>
    <name evidence="13" type="ORF">JZ751_022633</name>
</gene>
<feature type="signal peptide" evidence="11">
    <location>
        <begin position="1"/>
        <end position="24"/>
    </location>
</feature>
<reference evidence="13" key="1">
    <citation type="thesis" date="2021" institute="BYU ScholarsArchive" country="Provo, UT, USA">
        <title>Applications of and Algorithms for Genome Assembly and Genomic Analyses with an Emphasis on Marine Teleosts.</title>
        <authorList>
            <person name="Pickett B.D."/>
        </authorList>
    </citation>
    <scope>NUCLEOTIDE SEQUENCE</scope>
    <source>
        <strain evidence="13">HI-2016</strain>
    </source>
</reference>
<dbReference type="SMART" id="SM00406">
    <property type="entry name" value="IGv"/>
    <property type="match status" value="1"/>
</dbReference>
<dbReference type="EMBL" id="JAFBMS010000006">
    <property type="protein sequence ID" value="KAG9351384.1"/>
    <property type="molecule type" value="Genomic_DNA"/>
</dbReference>
<dbReference type="SUPFAM" id="SSF48726">
    <property type="entry name" value="Immunoglobulin"/>
    <property type="match status" value="1"/>
</dbReference>
<evidence type="ECO:0000256" key="10">
    <source>
        <dbReference type="SAM" id="Phobius"/>
    </source>
</evidence>
<evidence type="ECO:0000256" key="5">
    <source>
        <dbReference type="ARBA" id="ARBA00023136"/>
    </source>
</evidence>
<dbReference type="CDD" id="cd00099">
    <property type="entry name" value="IgV"/>
    <property type="match status" value="1"/>
</dbReference>
<evidence type="ECO:0000313" key="14">
    <source>
        <dbReference type="Proteomes" id="UP000824540"/>
    </source>
</evidence>
<keyword evidence="14" id="KW-1185">Reference proteome</keyword>
<dbReference type="InterPro" id="IPR013783">
    <property type="entry name" value="Ig-like_fold"/>
</dbReference>
<keyword evidence="6" id="KW-1015">Disulfide bond</keyword>
<evidence type="ECO:0000256" key="7">
    <source>
        <dbReference type="ARBA" id="ARBA00023180"/>
    </source>
</evidence>
<dbReference type="Gene3D" id="2.60.40.10">
    <property type="entry name" value="Immunoglobulins"/>
    <property type="match status" value="1"/>
</dbReference>
<comment type="caution">
    <text evidence="13">The sequence shown here is derived from an EMBL/GenBank/DDBJ whole genome shotgun (WGS) entry which is preliminary data.</text>
</comment>
<evidence type="ECO:0000256" key="3">
    <source>
        <dbReference type="ARBA" id="ARBA00022729"/>
    </source>
</evidence>
<evidence type="ECO:0000256" key="11">
    <source>
        <dbReference type="SAM" id="SignalP"/>
    </source>
</evidence>
<proteinExistence type="predicted"/>
<evidence type="ECO:0000256" key="2">
    <source>
        <dbReference type="ARBA" id="ARBA00022692"/>
    </source>
</evidence>
<keyword evidence="3 11" id="KW-0732">Signal</keyword>
<keyword evidence="2 10" id="KW-0812">Transmembrane</keyword>
<organism evidence="13 14">
    <name type="scientific">Albula glossodonta</name>
    <name type="common">roundjaw bonefish</name>
    <dbReference type="NCBI Taxonomy" id="121402"/>
    <lineage>
        <taxon>Eukaryota</taxon>
        <taxon>Metazoa</taxon>
        <taxon>Chordata</taxon>
        <taxon>Craniata</taxon>
        <taxon>Vertebrata</taxon>
        <taxon>Euteleostomi</taxon>
        <taxon>Actinopterygii</taxon>
        <taxon>Neopterygii</taxon>
        <taxon>Teleostei</taxon>
        <taxon>Albuliformes</taxon>
        <taxon>Albulidae</taxon>
        <taxon>Albula</taxon>
    </lineage>
</organism>
<dbReference type="InterPro" id="IPR007110">
    <property type="entry name" value="Ig-like_dom"/>
</dbReference>
<accession>A0A8T2PFV1</accession>
<dbReference type="InterPro" id="IPR036179">
    <property type="entry name" value="Ig-like_dom_sf"/>
</dbReference>
<keyword evidence="8" id="KW-0393">Immunoglobulin domain</keyword>
<dbReference type="OrthoDB" id="7225082at2759"/>
<name>A0A8T2PFV1_9TELE</name>
<keyword evidence="5 10" id="KW-0472">Membrane</keyword>
<dbReference type="PANTHER" id="PTHR13869:SF38">
    <property type="entry name" value="NATURAL CYTOTOXICITY TRIGGERING RECEPTOR 3"/>
    <property type="match status" value="1"/>
</dbReference>
<keyword evidence="7" id="KW-0325">Glycoprotein</keyword>
<dbReference type="SMART" id="SM00409">
    <property type="entry name" value="IG"/>
    <property type="match status" value="1"/>
</dbReference>
<dbReference type="PANTHER" id="PTHR13869">
    <property type="entry name" value="MYELIN P0 RELATED"/>
    <property type="match status" value="1"/>
</dbReference>
<dbReference type="PROSITE" id="PS50835">
    <property type="entry name" value="IG_LIKE"/>
    <property type="match status" value="1"/>
</dbReference>
<evidence type="ECO:0000313" key="13">
    <source>
        <dbReference type="EMBL" id="KAG9351384.1"/>
    </source>
</evidence>
<feature type="region of interest" description="Disordered" evidence="9">
    <location>
        <begin position="71"/>
        <end position="94"/>
    </location>
</feature>
<protein>
    <recommendedName>
        <fullName evidence="12">Ig-like domain-containing protein</fullName>
    </recommendedName>
</protein>
<feature type="domain" description="Ig-like" evidence="12">
    <location>
        <begin position="77"/>
        <end position="191"/>
    </location>
</feature>
<sequence>MGPLSPSRPAQALTHLLLTVLAAGGLVSLSLVCDGATVVSHITPVNVTPDSMTAGPVTEGPMILLSIPDTNGTDVPPAVSGEEEKDGSVVEQHPPKEKAVEGEDVTFSCLLKGGDPHRVVVEWVLKGPESEHTVIRGNNSLNDRAFLSGDLHGGDFSMMLRNVSVADSGDYVCILYASDGQKLQGSGTKLSIRKDQGLQALEESVGTIIGVTVAAVGVAIGLVALLFTQFREKLNCLQK</sequence>
<comment type="subcellular location">
    <subcellularLocation>
        <location evidence="1">Membrane</location>
        <topology evidence="1">Single-pass type I membrane protein</topology>
    </subcellularLocation>
</comment>
<evidence type="ECO:0000256" key="8">
    <source>
        <dbReference type="ARBA" id="ARBA00023319"/>
    </source>
</evidence>
<keyword evidence="4 10" id="KW-1133">Transmembrane helix</keyword>
<dbReference type="GO" id="GO:0005886">
    <property type="term" value="C:plasma membrane"/>
    <property type="evidence" value="ECO:0007669"/>
    <property type="project" value="TreeGrafter"/>
</dbReference>
<dbReference type="AlphaFoldDB" id="A0A8T2PFV1"/>
<dbReference type="Pfam" id="PF07686">
    <property type="entry name" value="V-set"/>
    <property type="match status" value="1"/>
</dbReference>
<evidence type="ECO:0000256" key="4">
    <source>
        <dbReference type="ARBA" id="ARBA00022989"/>
    </source>
</evidence>
<evidence type="ECO:0000256" key="9">
    <source>
        <dbReference type="SAM" id="MobiDB-lite"/>
    </source>
</evidence>
<feature type="transmembrane region" description="Helical" evidence="10">
    <location>
        <begin position="205"/>
        <end position="227"/>
    </location>
</feature>
<feature type="chain" id="PRO_5035889263" description="Ig-like domain-containing protein" evidence="11">
    <location>
        <begin position="25"/>
        <end position="239"/>
    </location>
</feature>
<evidence type="ECO:0000256" key="1">
    <source>
        <dbReference type="ARBA" id="ARBA00004479"/>
    </source>
</evidence>